<proteinExistence type="predicted"/>
<evidence type="ECO:0000259" key="1">
    <source>
        <dbReference type="Pfam" id="PF00561"/>
    </source>
</evidence>
<dbReference type="Pfam" id="PF00561">
    <property type="entry name" value="Abhydrolase_1"/>
    <property type="match status" value="1"/>
</dbReference>
<dbReference type="AlphaFoldDB" id="X1TVR0"/>
<dbReference type="InterPro" id="IPR029058">
    <property type="entry name" value="AB_hydrolase_fold"/>
</dbReference>
<reference evidence="2" key="1">
    <citation type="journal article" date="2014" name="Front. Microbiol.">
        <title>High frequency of phylogenetically diverse reductive dehalogenase-homologous genes in deep subseafloor sedimentary metagenomes.</title>
        <authorList>
            <person name="Kawai M."/>
            <person name="Futagami T."/>
            <person name="Toyoda A."/>
            <person name="Takaki Y."/>
            <person name="Nishi S."/>
            <person name="Hori S."/>
            <person name="Arai W."/>
            <person name="Tsubouchi T."/>
            <person name="Morono Y."/>
            <person name="Uchiyama I."/>
            <person name="Ito T."/>
            <person name="Fujiyama A."/>
            <person name="Inagaki F."/>
            <person name="Takami H."/>
        </authorList>
    </citation>
    <scope>NUCLEOTIDE SEQUENCE</scope>
    <source>
        <strain evidence="2">Expedition CK06-06</strain>
    </source>
</reference>
<dbReference type="PANTHER" id="PTHR12277:SF81">
    <property type="entry name" value="PROTEIN ABHD13"/>
    <property type="match status" value="1"/>
</dbReference>
<comment type="caution">
    <text evidence="2">The sequence shown here is derived from an EMBL/GenBank/DDBJ whole genome shotgun (WGS) entry which is preliminary data.</text>
</comment>
<sequence>QLFTLKEIVRTYQYLLDMGYAFMVFNFRGYRYSEGKISLEAYVSDTLQVIEFVEKMAGHNIFDLNNVNILGHDLGGYIALILCSQVKIINKLVLLSPIIDLKRHIESEDFPKVLHYINRFLPGNVRFPTNDINEFIRMTKNELSMENFQIERIIQKLQTKKLKVILGEVDKVTPTTELHNIIQKANIIPEIAIISCMDHECAEDEEIERVTKEIVDFFKI</sequence>
<protein>
    <recommendedName>
        <fullName evidence="1">AB hydrolase-1 domain-containing protein</fullName>
    </recommendedName>
</protein>
<gene>
    <name evidence="2" type="ORF">S12H4_41797</name>
</gene>
<feature type="domain" description="AB hydrolase-1" evidence="1">
    <location>
        <begin position="14"/>
        <end position="104"/>
    </location>
</feature>
<feature type="non-terminal residue" evidence="2">
    <location>
        <position position="1"/>
    </location>
</feature>
<dbReference type="Gene3D" id="3.40.50.1820">
    <property type="entry name" value="alpha/beta hydrolase"/>
    <property type="match status" value="1"/>
</dbReference>
<dbReference type="EMBL" id="BARW01025506">
    <property type="protein sequence ID" value="GAJ09339.1"/>
    <property type="molecule type" value="Genomic_DNA"/>
</dbReference>
<accession>X1TVR0</accession>
<dbReference type="InterPro" id="IPR000073">
    <property type="entry name" value="AB_hydrolase_1"/>
</dbReference>
<evidence type="ECO:0000313" key="2">
    <source>
        <dbReference type="EMBL" id="GAJ09339.1"/>
    </source>
</evidence>
<dbReference type="PANTHER" id="PTHR12277">
    <property type="entry name" value="ALPHA/BETA HYDROLASE DOMAIN-CONTAINING PROTEIN"/>
    <property type="match status" value="1"/>
</dbReference>
<dbReference type="SUPFAM" id="SSF53474">
    <property type="entry name" value="alpha/beta-Hydrolases"/>
    <property type="match status" value="1"/>
</dbReference>
<name>X1TVR0_9ZZZZ</name>
<organism evidence="2">
    <name type="scientific">marine sediment metagenome</name>
    <dbReference type="NCBI Taxonomy" id="412755"/>
    <lineage>
        <taxon>unclassified sequences</taxon>
        <taxon>metagenomes</taxon>
        <taxon>ecological metagenomes</taxon>
    </lineage>
</organism>